<keyword evidence="3" id="KW-1133">Transmembrane helix</keyword>
<dbReference type="InterPro" id="IPR001173">
    <property type="entry name" value="Glyco_trans_2-like"/>
</dbReference>
<keyword evidence="2 5" id="KW-0808">Transferase</keyword>
<keyword evidence="6" id="KW-1185">Reference proteome</keyword>
<sequence length="331" mass="37702">MKDNNPLVSIVVPVYNSERYLSECIESILNQNYANIELIIVNDGSTDNSLSIAEQFSENDSRIKILSQSNSGVSAARNLGISIAQGDYIGFVDSDDAVHEKMYEELLSRIIKDRTDMAVLKEYVVRQGSPISDKTGVLTSKEALNRLLLLTFPTSLWAYLYKAETIKPLALDEDVHFFEDFLFNFQALLNVEKVSVITGAYYEYRSHDENTNSHGVSSKRLTCLFIVDEIYDFLNCRVDLSFLRTTVIFSESHFLVSVLLPIKYKDLLENKVYVRTALSRLKSSIGSIFFSNVVPLKYKGYLLLASLNIRILIFVMFMGQQVRKIIRLFKS</sequence>
<keyword evidence="1 5" id="KW-0328">Glycosyltransferase</keyword>
<dbReference type="EMBL" id="JBHRYB010000005">
    <property type="protein sequence ID" value="MFC3679565.1"/>
    <property type="molecule type" value="Genomic_DNA"/>
</dbReference>
<dbReference type="RefSeq" id="WP_376865286.1">
    <property type="nucleotide sequence ID" value="NZ_JBHRYB010000005.1"/>
</dbReference>
<evidence type="ECO:0000313" key="6">
    <source>
        <dbReference type="Proteomes" id="UP001595722"/>
    </source>
</evidence>
<dbReference type="InterPro" id="IPR029044">
    <property type="entry name" value="Nucleotide-diphossugar_trans"/>
</dbReference>
<dbReference type="EC" id="2.4.-.-" evidence="5"/>
<keyword evidence="3" id="KW-0812">Transmembrane</keyword>
<protein>
    <submittedName>
        <fullName evidence="5">Glycosyltransferase</fullName>
        <ecNumber evidence="5">2.4.-.-</ecNumber>
    </submittedName>
</protein>
<dbReference type="PANTHER" id="PTHR22916:SF51">
    <property type="entry name" value="GLYCOSYLTRANSFERASE EPSH-RELATED"/>
    <property type="match status" value="1"/>
</dbReference>
<dbReference type="GO" id="GO:0016757">
    <property type="term" value="F:glycosyltransferase activity"/>
    <property type="evidence" value="ECO:0007669"/>
    <property type="project" value="UniProtKB-KW"/>
</dbReference>
<feature type="transmembrane region" description="Helical" evidence="3">
    <location>
        <begin position="300"/>
        <end position="319"/>
    </location>
</feature>
<evidence type="ECO:0000256" key="3">
    <source>
        <dbReference type="SAM" id="Phobius"/>
    </source>
</evidence>
<dbReference type="CDD" id="cd00761">
    <property type="entry name" value="Glyco_tranf_GTA_type"/>
    <property type="match status" value="1"/>
</dbReference>
<dbReference type="SUPFAM" id="SSF53448">
    <property type="entry name" value="Nucleotide-diphospho-sugar transferases"/>
    <property type="match status" value="1"/>
</dbReference>
<organism evidence="5 6">
    <name type="scientific">Bacterioplanoides pacificum</name>
    <dbReference type="NCBI Taxonomy" id="1171596"/>
    <lineage>
        <taxon>Bacteria</taxon>
        <taxon>Pseudomonadati</taxon>
        <taxon>Pseudomonadota</taxon>
        <taxon>Gammaproteobacteria</taxon>
        <taxon>Oceanospirillales</taxon>
        <taxon>Oceanospirillaceae</taxon>
        <taxon>Bacterioplanoides</taxon>
    </lineage>
</organism>
<dbReference type="PANTHER" id="PTHR22916">
    <property type="entry name" value="GLYCOSYLTRANSFERASE"/>
    <property type="match status" value="1"/>
</dbReference>
<dbReference type="Gene3D" id="3.90.550.10">
    <property type="entry name" value="Spore Coat Polysaccharide Biosynthesis Protein SpsA, Chain A"/>
    <property type="match status" value="1"/>
</dbReference>
<feature type="domain" description="Glycosyltransferase 2-like" evidence="4">
    <location>
        <begin position="9"/>
        <end position="128"/>
    </location>
</feature>
<evidence type="ECO:0000256" key="1">
    <source>
        <dbReference type="ARBA" id="ARBA00022676"/>
    </source>
</evidence>
<accession>A0ABV7VPY9</accession>
<reference evidence="6" key="1">
    <citation type="journal article" date="2019" name="Int. J. Syst. Evol. Microbiol.">
        <title>The Global Catalogue of Microorganisms (GCM) 10K type strain sequencing project: providing services to taxonomists for standard genome sequencing and annotation.</title>
        <authorList>
            <consortium name="The Broad Institute Genomics Platform"/>
            <consortium name="The Broad Institute Genome Sequencing Center for Infectious Disease"/>
            <person name="Wu L."/>
            <person name="Ma J."/>
        </authorList>
    </citation>
    <scope>NUCLEOTIDE SEQUENCE [LARGE SCALE GENOMIC DNA]</scope>
    <source>
        <strain evidence="6">KCTC 42424</strain>
    </source>
</reference>
<dbReference type="Proteomes" id="UP001595722">
    <property type="component" value="Unassembled WGS sequence"/>
</dbReference>
<keyword evidence="3" id="KW-0472">Membrane</keyword>
<name>A0ABV7VPY9_9GAMM</name>
<gene>
    <name evidence="5" type="ORF">ACFOMG_05495</name>
</gene>
<evidence type="ECO:0000259" key="4">
    <source>
        <dbReference type="Pfam" id="PF00535"/>
    </source>
</evidence>
<evidence type="ECO:0000313" key="5">
    <source>
        <dbReference type="EMBL" id="MFC3679565.1"/>
    </source>
</evidence>
<comment type="caution">
    <text evidence="5">The sequence shown here is derived from an EMBL/GenBank/DDBJ whole genome shotgun (WGS) entry which is preliminary data.</text>
</comment>
<proteinExistence type="predicted"/>
<evidence type="ECO:0000256" key="2">
    <source>
        <dbReference type="ARBA" id="ARBA00022679"/>
    </source>
</evidence>
<dbReference type="Pfam" id="PF00535">
    <property type="entry name" value="Glycos_transf_2"/>
    <property type="match status" value="1"/>
</dbReference>